<dbReference type="GO" id="GO:0001671">
    <property type="term" value="F:ATPase activator activity"/>
    <property type="evidence" value="ECO:0007669"/>
    <property type="project" value="InterPro"/>
</dbReference>
<keyword evidence="5 11" id="KW-1133">Transmembrane helix</keyword>
<proteinExistence type="inferred from homology"/>
<evidence type="ECO:0000256" key="11">
    <source>
        <dbReference type="SAM" id="Phobius"/>
    </source>
</evidence>
<dbReference type="GO" id="GO:0005635">
    <property type="term" value="C:nuclear envelope"/>
    <property type="evidence" value="ECO:0007669"/>
    <property type="project" value="UniProtKB-SubCell"/>
</dbReference>
<comment type="similarity">
    <text evidence="2">Belongs to the TOR1AIP family.</text>
</comment>
<keyword evidence="3" id="KW-0597">Phosphoprotein</keyword>
<protein>
    <submittedName>
        <fullName evidence="13">Torsin-1a-interacting protein 2-like</fullName>
    </submittedName>
</protein>
<keyword evidence="7" id="KW-0325">Glycoprotein</keyword>
<dbReference type="PANTHER" id="PTHR18843">
    <property type="entry name" value="TORSIN-1A-INTERACTING PROTEIN"/>
    <property type="match status" value="1"/>
</dbReference>
<feature type="domain" description="Torsin-1A-interacting protein 1/2 AAA+ activator" evidence="12">
    <location>
        <begin position="208"/>
        <end position="374"/>
    </location>
</feature>
<dbReference type="InterPro" id="IPR046753">
    <property type="entry name" value="TOIP1/2_C"/>
</dbReference>
<dbReference type="Pfam" id="PF05609">
    <property type="entry name" value="LAP1_C"/>
    <property type="match status" value="1"/>
</dbReference>
<comment type="subcellular location">
    <subcellularLocation>
        <location evidence="9">Endomembrane system</location>
        <topology evidence="9">Single-pass membrane protein</topology>
    </subcellularLocation>
    <subcellularLocation>
        <location evidence="1">Nucleus envelope</location>
    </subcellularLocation>
</comment>
<evidence type="ECO:0000256" key="4">
    <source>
        <dbReference type="ARBA" id="ARBA00022692"/>
    </source>
</evidence>
<feature type="compositionally biased region" description="Basic and acidic residues" evidence="10">
    <location>
        <begin position="18"/>
        <end position="27"/>
    </location>
</feature>
<evidence type="ECO:0000256" key="5">
    <source>
        <dbReference type="ARBA" id="ARBA00022989"/>
    </source>
</evidence>
<feature type="compositionally biased region" description="Polar residues" evidence="10">
    <location>
        <begin position="66"/>
        <end position="75"/>
    </location>
</feature>
<sequence>MSKYSPISPRVRSLRSHSPRDERKEDEPVSDPEESDHFPRSHTSSPGHVSSSDSTSFQDEGDSLDSSDFKSPNQVRSRRGIHTRSDAPTTASPRNRRRNQVYPDLEDYKVLDDSHGDGSGDTNKMESKSKKFSPVYPELNREAAPYTRDQVNDSVNFEEQSEKKEQDSKLNFWPLILIGVLLLSMILVYSQVWSPVKNDSAGMGVFGKYVAGVDGLKEKFPHQSRRFWQTLKSSTVHVLNGTNPEYPVVILMAAPTQMSHVSECIAEQVVSLFESSATGCTTNIKKSNIKEYEQFLHAEQKEKLDAEMNQAFSQGSRSFLINNLQALAPEAALILHSYCDNDNAPYKNVMILMTLHGDNEKDFLSVKEIEVYMKQLWGGGYMADKVDALLSRVGNNIIVVSQEKAEDVRRICP</sequence>
<dbReference type="Proteomes" id="UP000735302">
    <property type="component" value="Unassembled WGS sequence"/>
</dbReference>
<keyword evidence="6 11" id="KW-0472">Membrane</keyword>
<dbReference type="EMBL" id="BLXT01002132">
    <property type="protein sequence ID" value="GFN91385.1"/>
    <property type="molecule type" value="Genomic_DNA"/>
</dbReference>
<dbReference type="AlphaFoldDB" id="A0AAV3YWA1"/>
<evidence type="ECO:0000313" key="13">
    <source>
        <dbReference type="EMBL" id="GFN91385.1"/>
    </source>
</evidence>
<keyword evidence="4 11" id="KW-0812">Transmembrane</keyword>
<keyword evidence="8" id="KW-0539">Nucleus</keyword>
<name>A0AAV3YWA1_9GAST</name>
<dbReference type="GO" id="GO:0016020">
    <property type="term" value="C:membrane"/>
    <property type="evidence" value="ECO:0007669"/>
    <property type="project" value="TreeGrafter"/>
</dbReference>
<feature type="transmembrane region" description="Helical" evidence="11">
    <location>
        <begin position="170"/>
        <end position="189"/>
    </location>
</feature>
<dbReference type="GO" id="GO:0061024">
    <property type="term" value="P:membrane organization"/>
    <property type="evidence" value="ECO:0007669"/>
    <property type="project" value="TreeGrafter"/>
</dbReference>
<feature type="region of interest" description="Disordered" evidence="10">
    <location>
        <begin position="1"/>
        <end position="163"/>
    </location>
</feature>
<evidence type="ECO:0000256" key="9">
    <source>
        <dbReference type="ARBA" id="ARBA00037847"/>
    </source>
</evidence>
<evidence type="ECO:0000256" key="10">
    <source>
        <dbReference type="SAM" id="MobiDB-lite"/>
    </source>
</evidence>
<evidence type="ECO:0000256" key="6">
    <source>
        <dbReference type="ARBA" id="ARBA00023136"/>
    </source>
</evidence>
<dbReference type="InterPro" id="IPR038599">
    <property type="entry name" value="LAP1C-like_C_sf"/>
</dbReference>
<evidence type="ECO:0000256" key="3">
    <source>
        <dbReference type="ARBA" id="ARBA00022553"/>
    </source>
</evidence>
<dbReference type="InterPro" id="IPR008662">
    <property type="entry name" value="TOIP1/2"/>
</dbReference>
<evidence type="ECO:0000256" key="1">
    <source>
        <dbReference type="ARBA" id="ARBA00004259"/>
    </source>
</evidence>
<accession>A0AAV3YWA1</accession>
<organism evidence="13 14">
    <name type="scientific">Plakobranchus ocellatus</name>
    <dbReference type="NCBI Taxonomy" id="259542"/>
    <lineage>
        <taxon>Eukaryota</taxon>
        <taxon>Metazoa</taxon>
        <taxon>Spiralia</taxon>
        <taxon>Lophotrochozoa</taxon>
        <taxon>Mollusca</taxon>
        <taxon>Gastropoda</taxon>
        <taxon>Heterobranchia</taxon>
        <taxon>Euthyneura</taxon>
        <taxon>Panpulmonata</taxon>
        <taxon>Sacoglossa</taxon>
        <taxon>Placobranchoidea</taxon>
        <taxon>Plakobranchidae</taxon>
        <taxon>Plakobranchus</taxon>
    </lineage>
</organism>
<keyword evidence="14" id="KW-1185">Reference proteome</keyword>
<dbReference type="PANTHER" id="PTHR18843:SF7">
    <property type="entry name" value="LAMINA-ASSOCIATED POLYPEPTIDE 1B ISOFORM 1-RELATED"/>
    <property type="match status" value="1"/>
</dbReference>
<feature type="compositionally biased region" description="Low complexity" evidence="10">
    <location>
        <begin position="41"/>
        <end position="56"/>
    </location>
</feature>
<reference evidence="13 14" key="1">
    <citation type="journal article" date="2021" name="Elife">
        <title>Chloroplast acquisition without the gene transfer in kleptoplastic sea slugs, Plakobranchus ocellatus.</title>
        <authorList>
            <person name="Maeda T."/>
            <person name="Takahashi S."/>
            <person name="Yoshida T."/>
            <person name="Shimamura S."/>
            <person name="Takaki Y."/>
            <person name="Nagai Y."/>
            <person name="Toyoda A."/>
            <person name="Suzuki Y."/>
            <person name="Arimoto A."/>
            <person name="Ishii H."/>
            <person name="Satoh N."/>
            <person name="Nishiyama T."/>
            <person name="Hasebe M."/>
            <person name="Maruyama T."/>
            <person name="Minagawa J."/>
            <person name="Obokata J."/>
            <person name="Shigenobu S."/>
        </authorList>
    </citation>
    <scope>NUCLEOTIDE SEQUENCE [LARGE SCALE GENOMIC DNA]</scope>
</reference>
<dbReference type="Gene3D" id="3.40.50.12190">
    <property type="match status" value="1"/>
</dbReference>
<evidence type="ECO:0000256" key="8">
    <source>
        <dbReference type="ARBA" id="ARBA00023242"/>
    </source>
</evidence>
<gene>
    <name evidence="13" type="ORF">PoB_001789100</name>
</gene>
<evidence type="ECO:0000259" key="12">
    <source>
        <dbReference type="Pfam" id="PF05609"/>
    </source>
</evidence>
<feature type="compositionally biased region" description="Basic and acidic residues" evidence="10">
    <location>
        <begin position="106"/>
        <end position="129"/>
    </location>
</feature>
<comment type="caution">
    <text evidence="13">The sequence shown here is derived from an EMBL/GenBank/DDBJ whole genome shotgun (WGS) entry which is preliminary data.</text>
</comment>
<evidence type="ECO:0000256" key="7">
    <source>
        <dbReference type="ARBA" id="ARBA00023180"/>
    </source>
</evidence>
<evidence type="ECO:0000256" key="2">
    <source>
        <dbReference type="ARBA" id="ARBA00007860"/>
    </source>
</evidence>
<evidence type="ECO:0000313" key="14">
    <source>
        <dbReference type="Proteomes" id="UP000735302"/>
    </source>
</evidence>